<dbReference type="SUPFAM" id="SSF55874">
    <property type="entry name" value="ATPase domain of HSP90 chaperone/DNA topoisomerase II/histidine kinase"/>
    <property type="match status" value="1"/>
</dbReference>
<reference evidence="13" key="1">
    <citation type="submission" date="2023-06" db="EMBL/GenBank/DDBJ databases">
        <authorList>
            <person name="Jiang Y."/>
            <person name="Liu Q."/>
        </authorList>
    </citation>
    <scope>NUCLEOTIDE SEQUENCE</scope>
    <source>
        <strain evidence="13">CGMCC 1.12089</strain>
    </source>
</reference>
<dbReference type="SUPFAM" id="SSF52172">
    <property type="entry name" value="CheY-like"/>
    <property type="match status" value="1"/>
</dbReference>
<dbReference type="PROSITE" id="PS50109">
    <property type="entry name" value="HIS_KIN"/>
    <property type="match status" value="1"/>
</dbReference>
<dbReference type="SMART" id="SM00304">
    <property type="entry name" value="HAMP"/>
    <property type="match status" value="1"/>
</dbReference>
<protein>
    <recommendedName>
        <fullName evidence="3">histidine kinase</fullName>
        <ecNumber evidence="3">2.7.13.3</ecNumber>
    </recommendedName>
</protein>
<comment type="catalytic activity">
    <reaction evidence="1">
        <text>ATP + protein L-histidine = ADP + protein N-phospho-L-histidine.</text>
        <dbReference type="EC" id="2.7.13.3"/>
    </reaction>
</comment>
<accession>A0ABT7NAG2</accession>
<feature type="modified residue" description="4-aspartylphosphate" evidence="7">
    <location>
        <position position="642"/>
    </location>
</feature>
<dbReference type="InterPro" id="IPR001789">
    <property type="entry name" value="Sig_transdc_resp-reg_receiver"/>
</dbReference>
<dbReference type="Gene3D" id="3.30.565.10">
    <property type="entry name" value="Histidine kinase-like ATPase, C-terminal domain"/>
    <property type="match status" value="1"/>
</dbReference>
<dbReference type="RefSeq" id="WP_286660023.1">
    <property type="nucleotide sequence ID" value="NZ_JASZYV010000002.1"/>
</dbReference>
<feature type="domain" description="HAMP" evidence="12">
    <location>
        <begin position="259"/>
        <end position="322"/>
    </location>
</feature>
<keyword evidence="6 13" id="KW-0418">Kinase</keyword>
<keyword evidence="5 13" id="KW-0808">Transferase</keyword>
<dbReference type="Pfam" id="PF00072">
    <property type="entry name" value="Response_reg"/>
    <property type="match status" value="1"/>
</dbReference>
<evidence type="ECO:0000259" key="12">
    <source>
        <dbReference type="PROSITE" id="PS50885"/>
    </source>
</evidence>
<dbReference type="PANTHER" id="PTHR43047">
    <property type="entry name" value="TWO-COMPONENT HISTIDINE PROTEIN KINASE"/>
    <property type="match status" value="1"/>
</dbReference>
<evidence type="ECO:0000259" key="11">
    <source>
        <dbReference type="PROSITE" id="PS50110"/>
    </source>
</evidence>
<dbReference type="InterPro" id="IPR036890">
    <property type="entry name" value="HATPase_C_sf"/>
</dbReference>
<dbReference type="PROSITE" id="PS50885">
    <property type="entry name" value="HAMP"/>
    <property type="match status" value="1"/>
</dbReference>
<evidence type="ECO:0000259" key="10">
    <source>
        <dbReference type="PROSITE" id="PS50109"/>
    </source>
</evidence>
<dbReference type="Gene3D" id="6.10.340.10">
    <property type="match status" value="1"/>
</dbReference>
<gene>
    <name evidence="13" type="ORF">QTH91_10490</name>
</gene>
<comment type="subcellular location">
    <subcellularLocation>
        <location evidence="2">Membrane</location>
    </subcellularLocation>
</comment>
<feature type="domain" description="Response regulatory" evidence="11">
    <location>
        <begin position="591"/>
        <end position="707"/>
    </location>
</feature>
<dbReference type="SUPFAM" id="SSF47384">
    <property type="entry name" value="Homodimeric domain of signal transducing histidine kinase"/>
    <property type="match status" value="1"/>
</dbReference>
<feature type="compositionally biased region" description="Low complexity" evidence="8">
    <location>
        <begin position="29"/>
        <end position="47"/>
    </location>
</feature>
<evidence type="ECO:0000256" key="3">
    <source>
        <dbReference type="ARBA" id="ARBA00012438"/>
    </source>
</evidence>
<dbReference type="InterPro" id="IPR003594">
    <property type="entry name" value="HATPase_dom"/>
</dbReference>
<dbReference type="GO" id="GO:0004673">
    <property type="term" value="F:protein histidine kinase activity"/>
    <property type="evidence" value="ECO:0007669"/>
    <property type="project" value="UniProtKB-EC"/>
</dbReference>
<feature type="region of interest" description="Disordered" evidence="8">
    <location>
        <begin position="29"/>
        <end position="62"/>
    </location>
</feature>
<feature type="transmembrane region" description="Helical" evidence="9">
    <location>
        <begin position="236"/>
        <end position="254"/>
    </location>
</feature>
<dbReference type="SMART" id="SM00388">
    <property type="entry name" value="HisKA"/>
    <property type="match status" value="1"/>
</dbReference>
<dbReference type="InterPro" id="IPR036097">
    <property type="entry name" value="HisK_dim/P_sf"/>
</dbReference>
<dbReference type="SMART" id="SM00387">
    <property type="entry name" value="HATPase_c"/>
    <property type="match status" value="1"/>
</dbReference>
<keyword evidence="9" id="KW-1133">Transmembrane helix</keyword>
<keyword evidence="9" id="KW-0812">Transmembrane</keyword>
<dbReference type="Gene3D" id="3.40.50.2300">
    <property type="match status" value="1"/>
</dbReference>
<dbReference type="EMBL" id="JASZYV010000002">
    <property type="protein sequence ID" value="MDM0044913.1"/>
    <property type="molecule type" value="Genomic_DNA"/>
</dbReference>
<comment type="caution">
    <text evidence="13">The sequence shown here is derived from an EMBL/GenBank/DDBJ whole genome shotgun (WGS) entry which is preliminary data.</text>
</comment>
<dbReference type="CDD" id="cd00075">
    <property type="entry name" value="HATPase"/>
    <property type="match status" value="1"/>
</dbReference>
<evidence type="ECO:0000256" key="8">
    <source>
        <dbReference type="SAM" id="MobiDB-lite"/>
    </source>
</evidence>
<name>A0ABT7NAG2_9BURK</name>
<evidence type="ECO:0000313" key="13">
    <source>
        <dbReference type="EMBL" id="MDM0044913.1"/>
    </source>
</evidence>
<dbReference type="Proteomes" id="UP001174908">
    <property type="component" value="Unassembled WGS sequence"/>
</dbReference>
<evidence type="ECO:0000256" key="6">
    <source>
        <dbReference type="ARBA" id="ARBA00022777"/>
    </source>
</evidence>
<evidence type="ECO:0000256" key="4">
    <source>
        <dbReference type="ARBA" id="ARBA00022553"/>
    </source>
</evidence>
<evidence type="ECO:0000256" key="1">
    <source>
        <dbReference type="ARBA" id="ARBA00000085"/>
    </source>
</evidence>
<dbReference type="EC" id="2.7.13.3" evidence="3"/>
<evidence type="ECO:0000256" key="2">
    <source>
        <dbReference type="ARBA" id="ARBA00004370"/>
    </source>
</evidence>
<evidence type="ECO:0000256" key="7">
    <source>
        <dbReference type="PROSITE-ProRule" id="PRU00169"/>
    </source>
</evidence>
<keyword evidence="9" id="KW-0472">Membrane</keyword>
<dbReference type="PANTHER" id="PTHR43047:SF9">
    <property type="entry name" value="HISTIDINE KINASE"/>
    <property type="match status" value="1"/>
</dbReference>
<proteinExistence type="predicted"/>
<dbReference type="CDD" id="cd00156">
    <property type="entry name" value="REC"/>
    <property type="match status" value="1"/>
</dbReference>
<dbReference type="InterPro" id="IPR003660">
    <property type="entry name" value="HAMP_dom"/>
</dbReference>
<dbReference type="Pfam" id="PF00512">
    <property type="entry name" value="HisKA"/>
    <property type="match status" value="1"/>
</dbReference>
<dbReference type="PROSITE" id="PS50110">
    <property type="entry name" value="RESPONSE_REGULATORY"/>
    <property type="match status" value="1"/>
</dbReference>
<dbReference type="CDD" id="cd00082">
    <property type="entry name" value="HisKA"/>
    <property type="match status" value="1"/>
</dbReference>
<dbReference type="Pfam" id="PF00672">
    <property type="entry name" value="HAMP"/>
    <property type="match status" value="1"/>
</dbReference>
<dbReference type="InterPro" id="IPR003661">
    <property type="entry name" value="HisK_dim/P_dom"/>
</dbReference>
<evidence type="ECO:0000256" key="9">
    <source>
        <dbReference type="SAM" id="Phobius"/>
    </source>
</evidence>
<evidence type="ECO:0000313" key="14">
    <source>
        <dbReference type="Proteomes" id="UP001174908"/>
    </source>
</evidence>
<dbReference type="CDD" id="cd06225">
    <property type="entry name" value="HAMP"/>
    <property type="match status" value="1"/>
</dbReference>
<dbReference type="PRINTS" id="PR00344">
    <property type="entry name" value="BCTRLSENSOR"/>
</dbReference>
<dbReference type="InterPro" id="IPR005467">
    <property type="entry name" value="His_kinase_dom"/>
</dbReference>
<keyword evidence="14" id="KW-1185">Reference proteome</keyword>
<sequence length="717" mass="75653">MVRDDLVDKMRHGGALMFPAAHAAPGRAAPAASSSAASPDLPEESSAQEPASAFVPAAQTQDPATAGHHAIVMTGSLRRDLRRLGVAPCAAAALALTAWFTHERLDALDRSFNAEGQAIARQVASMSDLSLYAGDLPALQNLANSALRASQVRRVEISNNAGVFVSAGQAADNLEQLRVFTAPVQLRDVSGASTFAPPGNGAGANSFTPAGAKAPIGLVQTFRDTASLDRERDRSLLAGIGIALIALLVAWASVRHMARTVSRPLRRISQAVAALEAGHFDARCDVTAPPPKAGAEGGQVHELASLAHDINRLAERLAHNHQASEQRVREATAVALQRMAEAEQAALSRARFLAAASHDLRQPLHAMGLFIDGLLPGASDAQRPSVLRLQESTQFMSVLLDDLLEVSRLDAQVLTPQLSAVSLDALFEQLAAQHGASAAQSQVRMVWRPAGRVVHTDPALLLRIVSNLIGNAIRHAPPEGTVLVAARRGARPGTVRIEVRDNGIGIAPIHQQRIFEEFYQVANTERDRRQGFGLGLSICARAAALLDTRIELRSALLEGSVFSVTLPHARQAPAIRPPAPAPAGAPLNGLRCLVVDDDDAILQATHQMLYQWGCQPVCTETVADAIALMADPGTVFDVILCDLQLAGADDGLAVIESARSLQPAALAVLISGATGPESLKQLREHGVRLLTKPVAPAKLRALLTTLRQGTPPAPAHA</sequence>
<organism evidence="13 14">
    <name type="scientific">Variovorax dokdonensis</name>
    <dbReference type="NCBI Taxonomy" id="344883"/>
    <lineage>
        <taxon>Bacteria</taxon>
        <taxon>Pseudomonadati</taxon>
        <taxon>Pseudomonadota</taxon>
        <taxon>Betaproteobacteria</taxon>
        <taxon>Burkholderiales</taxon>
        <taxon>Comamonadaceae</taxon>
        <taxon>Variovorax</taxon>
    </lineage>
</organism>
<dbReference type="SMART" id="SM00448">
    <property type="entry name" value="REC"/>
    <property type="match status" value="1"/>
</dbReference>
<dbReference type="InterPro" id="IPR011006">
    <property type="entry name" value="CheY-like_superfamily"/>
</dbReference>
<evidence type="ECO:0000256" key="5">
    <source>
        <dbReference type="ARBA" id="ARBA00022679"/>
    </source>
</evidence>
<dbReference type="InterPro" id="IPR004358">
    <property type="entry name" value="Sig_transdc_His_kin-like_C"/>
</dbReference>
<feature type="domain" description="Histidine kinase" evidence="10">
    <location>
        <begin position="355"/>
        <end position="570"/>
    </location>
</feature>
<dbReference type="Gene3D" id="1.10.287.130">
    <property type="match status" value="1"/>
</dbReference>
<keyword evidence="4 7" id="KW-0597">Phosphoprotein</keyword>
<dbReference type="Pfam" id="PF02518">
    <property type="entry name" value="HATPase_c"/>
    <property type="match status" value="1"/>
</dbReference>